<organism evidence="2 3">
    <name type="scientific">Methanolobus profundi</name>
    <dbReference type="NCBI Taxonomy" id="487685"/>
    <lineage>
        <taxon>Archaea</taxon>
        <taxon>Methanobacteriati</taxon>
        <taxon>Methanobacteriota</taxon>
        <taxon>Stenosarchaea group</taxon>
        <taxon>Methanomicrobia</taxon>
        <taxon>Methanosarcinales</taxon>
        <taxon>Methanosarcinaceae</taxon>
        <taxon>Methanolobus</taxon>
    </lineage>
</organism>
<protein>
    <recommendedName>
        <fullName evidence="1">Calcineurin-like phosphoesterase domain-containing protein</fullName>
    </recommendedName>
</protein>
<dbReference type="EMBL" id="FOUJ01000001">
    <property type="protein sequence ID" value="SFM32401.1"/>
    <property type="molecule type" value="Genomic_DNA"/>
</dbReference>
<dbReference type="OrthoDB" id="50367at2157"/>
<dbReference type="SUPFAM" id="SSF56300">
    <property type="entry name" value="Metallo-dependent phosphatases"/>
    <property type="match status" value="1"/>
</dbReference>
<dbReference type="STRING" id="487685.SAMN04488696_0963"/>
<dbReference type="AlphaFoldDB" id="A0A1I4PX59"/>
<proteinExistence type="predicted"/>
<reference evidence="3" key="1">
    <citation type="submission" date="2016-10" db="EMBL/GenBank/DDBJ databases">
        <authorList>
            <person name="Varghese N."/>
            <person name="Submissions S."/>
        </authorList>
    </citation>
    <scope>NUCLEOTIDE SEQUENCE [LARGE SCALE GENOMIC DNA]</scope>
    <source>
        <strain evidence="3">Mob M</strain>
    </source>
</reference>
<evidence type="ECO:0000313" key="2">
    <source>
        <dbReference type="EMBL" id="SFM32401.1"/>
    </source>
</evidence>
<dbReference type="InterPro" id="IPR029052">
    <property type="entry name" value="Metallo-depent_PP-like"/>
</dbReference>
<sequence>MRLFAIADPHGNYSKIEELLKIAGKVDVVLIAGDITNFGPDEKALELFSLFEQPILAVPGNCDQRSIIDLIHNSPATDLHRKSVTIEGVRFIGMGGSNPTPFCTPFEIQECDYEESLGKMTGEKHDHKEPLVILTHAPPFGILDQVGDEHVGCKVLTDLLDIADLMVCGHIHEARGIVLSGKTTIVNPGMAALGFAAVIDIGSDTEDPNIEVTLIEAGREDI</sequence>
<dbReference type="Proteomes" id="UP000198535">
    <property type="component" value="Unassembled WGS sequence"/>
</dbReference>
<keyword evidence="3" id="KW-1185">Reference proteome</keyword>
<dbReference type="GO" id="GO:0016787">
    <property type="term" value="F:hydrolase activity"/>
    <property type="evidence" value="ECO:0007669"/>
    <property type="project" value="InterPro"/>
</dbReference>
<dbReference type="InterPro" id="IPR004843">
    <property type="entry name" value="Calcineurin-like_PHP"/>
</dbReference>
<evidence type="ECO:0000259" key="1">
    <source>
        <dbReference type="Pfam" id="PF00149"/>
    </source>
</evidence>
<dbReference type="InterPro" id="IPR051693">
    <property type="entry name" value="UPF0046_metallophosphoest"/>
</dbReference>
<accession>A0A1I4PX59</accession>
<dbReference type="PANTHER" id="PTHR12905">
    <property type="entry name" value="METALLOPHOSPHOESTERASE"/>
    <property type="match status" value="1"/>
</dbReference>
<dbReference type="RefSeq" id="WP_091933793.1">
    <property type="nucleotide sequence ID" value="NZ_FOUJ01000001.1"/>
</dbReference>
<dbReference type="Gene3D" id="3.60.21.10">
    <property type="match status" value="1"/>
</dbReference>
<evidence type="ECO:0000313" key="3">
    <source>
        <dbReference type="Proteomes" id="UP000198535"/>
    </source>
</evidence>
<dbReference type="Pfam" id="PF00149">
    <property type="entry name" value="Metallophos"/>
    <property type="match status" value="1"/>
</dbReference>
<gene>
    <name evidence="2" type="ORF">SAMN04488696_0963</name>
</gene>
<name>A0A1I4PX59_9EURY</name>
<feature type="domain" description="Calcineurin-like phosphoesterase" evidence="1">
    <location>
        <begin position="1"/>
        <end position="173"/>
    </location>
</feature>
<dbReference type="PANTHER" id="PTHR12905:SF0">
    <property type="entry name" value="CALCINEURIN-LIKE PHOSPHOESTERASE DOMAIN-CONTAINING PROTEIN"/>
    <property type="match status" value="1"/>
</dbReference>